<keyword evidence="5" id="KW-0238">DNA-binding</keyword>
<comment type="catalytic activity">
    <reaction evidence="5">
        <text>biotin + L-lysyl-[protein] + ATP = N(6)-biotinyl-L-lysyl-[protein] + AMP + diphosphate + H(+)</text>
        <dbReference type="Rhea" id="RHEA:11756"/>
        <dbReference type="Rhea" id="RHEA-COMP:9752"/>
        <dbReference type="Rhea" id="RHEA-COMP:10505"/>
        <dbReference type="ChEBI" id="CHEBI:15378"/>
        <dbReference type="ChEBI" id="CHEBI:29969"/>
        <dbReference type="ChEBI" id="CHEBI:30616"/>
        <dbReference type="ChEBI" id="CHEBI:33019"/>
        <dbReference type="ChEBI" id="CHEBI:57586"/>
        <dbReference type="ChEBI" id="CHEBI:83144"/>
        <dbReference type="ChEBI" id="CHEBI:456215"/>
        <dbReference type="EC" id="6.3.4.15"/>
    </reaction>
</comment>
<dbReference type="PANTHER" id="PTHR12835:SF5">
    <property type="entry name" value="BIOTIN--PROTEIN LIGASE"/>
    <property type="match status" value="1"/>
</dbReference>
<feature type="binding site" evidence="5">
    <location>
        <position position="185"/>
    </location>
    <ligand>
        <name>biotin</name>
        <dbReference type="ChEBI" id="CHEBI:57586"/>
    </ligand>
</feature>
<dbReference type="Pfam" id="PF03099">
    <property type="entry name" value="BPL_LplA_LipB"/>
    <property type="match status" value="1"/>
</dbReference>
<gene>
    <name evidence="5" type="primary">birA</name>
    <name evidence="7" type="ORF">SAMN05444406_1278</name>
</gene>
<evidence type="ECO:0000259" key="6">
    <source>
        <dbReference type="PROSITE" id="PS51733"/>
    </source>
</evidence>
<protein>
    <recommendedName>
        <fullName evidence="5">Bifunctional ligase/repressor BirA</fullName>
    </recommendedName>
    <alternativeName>
        <fullName evidence="5">Biotin--[acetyl-CoA-carboxylase] ligase</fullName>
        <ecNumber evidence="5">6.3.4.15</ecNumber>
    </alternativeName>
    <alternativeName>
        <fullName evidence="5">Biotin--protein ligase</fullName>
    </alternativeName>
    <alternativeName>
        <fullName evidence="5">Biotin-[acetyl-CoA carboxylase] synthetase</fullName>
    </alternativeName>
</protein>
<evidence type="ECO:0000256" key="2">
    <source>
        <dbReference type="ARBA" id="ARBA00022741"/>
    </source>
</evidence>
<dbReference type="InterPro" id="IPR003142">
    <property type="entry name" value="BPL_C"/>
</dbReference>
<keyword evidence="5" id="KW-0805">Transcription regulation</keyword>
<dbReference type="Gene3D" id="3.30.930.10">
    <property type="entry name" value="Bira Bifunctional Protein, Domain 2"/>
    <property type="match status" value="1"/>
</dbReference>
<dbReference type="HAMAP" id="MF_00978">
    <property type="entry name" value="Bifunct_BirA"/>
    <property type="match status" value="1"/>
</dbReference>
<dbReference type="PANTHER" id="PTHR12835">
    <property type="entry name" value="BIOTIN PROTEIN LIGASE"/>
    <property type="match status" value="1"/>
</dbReference>
<dbReference type="CDD" id="cd16442">
    <property type="entry name" value="BPL"/>
    <property type="match status" value="1"/>
</dbReference>
<dbReference type="InterPro" id="IPR045864">
    <property type="entry name" value="aa-tRNA-synth_II/BPL/LPL"/>
</dbReference>
<organism evidence="7 8">
    <name type="scientific">Caldicoprobacter faecalis</name>
    <dbReference type="NCBI Taxonomy" id="937334"/>
    <lineage>
        <taxon>Bacteria</taxon>
        <taxon>Bacillati</taxon>
        <taxon>Bacillota</taxon>
        <taxon>Clostridia</taxon>
        <taxon>Caldicoprobacterales</taxon>
        <taxon>Caldicoprobacteraceae</taxon>
        <taxon>Caldicoprobacter</taxon>
    </lineage>
</organism>
<dbReference type="Gene3D" id="2.30.30.100">
    <property type="match status" value="1"/>
</dbReference>
<evidence type="ECO:0000256" key="1">
    <source>
        <dbReference type="ARBA" id="ARBA00022598"/>
    </source>
</evidence>
<dbReference type="Pfam" id="PF08279">
    <property type="entry name" value="HTH_11"/>
    <property type="match status" value="1"/>
</dbReference>
<feature type="domain" description="BPL/LPL catalytic" evidence="6">
    <location>
        <begin position="70"/>
        <end position="258"/>
    </location>
</feature>
<feature type="DNA-binding region" description="H-T-H motif" evidence="5">
    <location>
        <begin position="19"/>
        <end position="38"/>
    </location>
</feature>
<dbReference type="GO" id="GO:0003677">
    <property type="term" value="F:DNA binding"/>
    <property type="evidence" value="ECO:0007669"/>
    <property type="project" value="UniProtKB-UniRule"/>
</dbReference>
<dbReference type="InterPro" id="IPR004143">
    <property type="entry name" value="BPL_LPL_catalytic"/>
</dbReference>
<dbReference type="GO" id="GO:0005524">
    <property type="term" value="F:ATP binding"/>
    <property type="evidence" value="ECO:0007669"/>
    <property type="project" value="UniProtKB-UniRule"/>
</dbReference>
<dbReference type="InterPro" id="IPR030855">
    <property type="entry name" value="Bifunct_BirA"/>
</dbReference>
<reference evidence="7 8" key="1">
    <citation type="submission" date="2016-10" db="EMBL/GenBank/DDBJ databases">
        <authorList>
            <person name="de Groot N.N."/>
        </authorList>
    </citation>
    <scope>NUCLEOTIDE SEQUENCE [LARGE SCALE GENOMIC DNA]</scope>
    <source>
        <strain evidence="7 8">DSM 20678</strain>
    </source>
</reference>
<keyword evidence="8" id="KW-1185">Reference proteome</keyword>
<keyword evidence="2 5" id="KW-0547">Nucleotide-binding</keyword>
<evidence type="ECO:0000313" key="7">
    <source>
        <dbReference type="EMBL" id="SFQ31899.1"/>
    </source>
</evidence>
<dbReference type="InterPro" id="IPR036390">
    <property type="entry name" value="WH_DNA-bd_sf"/>
</dbReference>
<dbReference type="STRING" id="937334.SAMN05444406_1278"/>
<dbReference type="InterPro" id="IPR036388">
    <property type="entry name" value="WH-like_DNA-bd_sf"/>
</dbReference>
<dbReference type="Proteomes" id="UP000198577">
    <property type="component" value="Unassembled WGS sequence"/>
</dbReference>
<keyword evidence="5" id="KW-0804">Transcription</keyword>
<dbReference type="GO" id="GO:0004077">
    <property type="term" value="F:biotin--[biotin carboxyl-carrier protein] ligase activity"/>
    <property type="evidence" value="ECO:0007669"/>
    <property type="project" value="UniProtKB-UniRule"/>
</dbReference>
<keyword evidence="4 5" id="KW-0092">Biotin</keyword>
<proteinExistence type="inferred from homology"/>
<keyword evidence="1 5" id="KW-0436">Ligase</keyword>
<name>A0A1I5XIW5_9FIRM</name>
<dbReference type="EMBL" id="FOXR01000027">
    <property type="protein sequence ID" value="SFQ31899.1"/>
    <property type="molecule type" value="Genomic_DNA"/>
</dbReference>
<evidence type="ECO:0000313" key="8">
    <source>
        <dbReference type="Proteomes" id="UP000198577"/>
    </source>
</evidence>
<dbReference type="InterPro" id="IPR013196">
    <property type="entry name" value="HTH_11"/>
</dbReference>
<dbReference type="PROSITE" id="PS51733">
    <property type="entry name" value="BPL_LPL_CATALYTIC"/>
    <property type="match status" value="1"/>
</dbReference>
<dbReference type="GO" id="GO:0005737">
    <property type="term" value="C:cytoplasm"/>
    <property type="evidence" value="ECO:0007669"/>
    <property type="project" value="TreeGrafter"/>
</dbReference>
<comment type="similarity">
    <text evidence="5">Belongs to the biotin--protein ligase family.</text>
</comment>
<dbReference type="Pfam" id="PF02237">
    <property type="entry name" value="BPL_C"/>
    <property type="match status" value="1"/>
</dbReference>
<dbReference type="SUPFAM" id="SSF55681">
    <property type="entry name" value="Class II aaRS and biotin synthetases"/>
    <property type="match status" value="1"/>
</dbReference>
<feature type="binding site" evidence="5">
    <location>
        <begin position="118"/>
        <end position="120"/>
    </location>
    <ligand>
        <name>biotin</name>
        <dbReference type="ChEBI" id="CHEBI:57586"/>
    </ligand>
</feature>
<dbReference type="GO" id="GO:0009249">
    <property type="term" value="P:protein lipoylation"/>
    <property type="evidence" value="ECO:0007669"/>
    <property type="project" value="UniProtKB-ARBA"/>
</dbReference>
<evidence type="ECO:0000256" key="4">
    <source>
        <dbReference type="ARBA" id="ARBA00023267"/>
    </source>
</evidence>
<dbReference type="InterPro" id="IPR008988">
    <property type="entry name" value="Transcriptional_repressor_C"/>
</dbReference>
<dbReference type="GO" id="GO:0006355">
    <property type="term" value="P:regulation of DNA-templated transcription"/>
    <property type="evidence" value="ECO:0007669"/>
    <property type="project" value="UniProtKB-UniRule"/>
</dbReference>
<accession>A0A1I5XIW5</accession>
<dbReference type="EC" id="6.3.4.15" evidence="5"/>
<evidence type="ECO:0000256" key="5">
    <source>
        <dbReference type="HAMAP-Rule" id="MF_00978"/>
    </source>
</evidence>
<dbReference type="AlphaFoldDB" id="A0A1I5XIW5"/>
<feature type="binding site" evidence="5">
    <location>
        <position position="114"/>
    </location>
    <ligand>
        <name>biotin</name>
        <dbReference type="ChEBI" id="CHEBI:57586"/>
    </ligand>
</feature>
<dbReference type="NCBIfam" id="TIGR00121">
    <property type="entry name" value="birA_ligase"/>
    <property type="match status" value="1"/>
</dbReference>
<keyword evidence="5" id="KW-0678">Repressor</keyword>
<dbReference type="OrthoDB" id="9807064at2"/>
<dbReference type="SUPFAM" id="SSF46785">
    <property type="entry name" value="Winged helix' DNA-binding domain"/>
    <property type="match status" value="1"/>
</dbReference>
<dbReference type="GO" id="GO:0016740">
    <property type="term" value="F:transferase activity"/>
    <property type="evidence" value="ECO:0007669"/>
    <property type="project" value="UniProtKB-ARBA"/>
</dbReference>
<sequence length="329" mass="36101">MRDAVLSMLLDNLGNFVSGEDISRQLGITRAAVWKYIRLLQSEGYLIESSTKKGYCLRQVPDILDEVLLTRGLNTSILGRNVEIHSSIGSTNARAKELALSGAREGTVVIADEQVQGRGRLGRSWVSPPGKGIWMSVILRPRLSSQQVPRITIMTAVAVANALKRSAQIDVGIKWPNDVVCGGKKLCGILTEVHAEPEVIHYAVVGIGLNVNLSFEDLPEDIRDIATSLRIEKGKEFNRADIIKSILQEMEKGYLQGLRDDGFAGLLKEYERRSVILGKRIRVIGVDGQFSGYAQGFGLDGSLMLRLDDGRVERILAGDVSLRGENGYV</sequence>
<dbReference type="RefSeq" id="WP_025747637.1">
    <property type="nucleotide sequence ID" value="NZ_FOXR01000027.1"/>
</dbReference>
<feature type="binding site" evidence="5">
    <location>
        <begin position="90"/>
        <end position="92"/>
    </location>
    <ligand>
        <name>biotin</name>
        <dbReference type="ChEBI" id="CHEBI:57586"/>
    </ligand>
</feature>
<keyword evidence="3 5" id="KW-0067">ATP-binding</keyword>
<comment type="function">
    <text evidence="5">Acts both as a biotin--[acetyl-CoA-carboxylase] ligase and a repressor.</text>
</comment>
<evidence type="ECO:0000256" key="3">
    <source>
        <dbReference type="ARBA" id="ARBA00022840"/>
    </source>
</evidence>
<dbReference type="InterPro" id="IPR004408">
    <property type="entry name" value="Biotin_CoA_COase_ligase"/>
</dbReference>
<dbReference type="Gene3D" id="1.10.10.10">
    <property type="entry name" value="Winged helix-like DNA-binding domain superfamily/Winged helix DNA-binding domain"/>
    <property type="match status" value="1"/>
</dbReference>
<dbReference type="SUPFAM" id="SSF50037">
    <property type="entry name" value="C-terminal domain of transcriptional repressors"/>
    <property type="match status" value="1"/>
</dbReference>